<evidence type="ECO:0008006" key="4">
    <source>
        <dbReference type="Google" id="ProtNLM"/>
    </source>
</evidence>
<dbReference type="NCBIfam" id="TIGR03347">
    <property type="entry name" value="VI_chp_1"/>
    <property type="match status" value="1"/>
</dbReference>
<dbReference type="PATRIC" id="fig|394096.3.peg.2065"/>
<dbReference type="AlphaFoldDB" id="A0A085WS81"/>
<protein>
    <recommendedName>
        <fullName evidence="4">Protein ImpH/VasB</fullName>
    </recommendedName>
</protein>
<organism evidence="2 3">
    <name type="scientific">Hyalangium minutum</name>
    <dbReference type="NCBI Taxonomy" id="394096"/>
    <lineage>
        <taxon>Bacteria</taxon>
        <taxon>Pseudomonadati</taxon>
        <taxon>Myxococcota</taxon>
        <taxon>Myxococcia</taxon>
        <taxon>Myxococcales</taxon>
        <taxon>Cystobacterineae</taxon>
        <taxon>Archangiaceae</taxon>
        <taxon>Hyalangium</taxon>
    </lineage>
</organism>
<dbReference type="InterPro" id="IPR010732">
    <property type="entry name" value="T6SS_TssG-like"/>
</dbReference>
<dbReference type="Proteomes" id="UP000028725">
    <property type="component" value="Unassembled WGS sequence"/>
</dbReference>
<dbReference type="RefSeq" id="WP_063769199.1">
    <property type="nucleotide sequence ID" value="NZ_JMCB01000003.1"/>
</dbReference>
<keyword evidence="3" id="KW-1185">Reference proteome</keyword>
<name>A0A085WS81_9BACT</name>
<dbReference type="EMBL" id="JMCB01000003">
    <property type="protein sequence ID" value="KFE70544.1"/>
    <property type="molecule type" value="Genomic_DNA"/>
</dbReference>
<sequence>MASSQRPSADPLNGEEPPDEESGELATLSLASRLEKLTSRAMQVRAQGGGDQTVRFRLDTALEFSTGDVRFTSLVALLERLTSSAVRVGGDGPPAEEAIRFRHDPSLVFAAGDVSQVRLVPQVSEWGVERSGPKHVFEVVTTFLGLTGASSPLPGYIVEEIAQEDPDRPLKRQFLDLFHHRLVSLLYRALSRYMLEAETTRAGDDVWTRRVLALAGLDTYERGPSVRLSVSQLLRLAPLLSTRARTAQTLERALADVLREELGEARVSVRQFAGSWVEVESEQRMMLGKINSHLGRTSMLGGKLFDRAGKFIIGISPLDGPTYHRLLPEGDLMPLVREVVSLVVRDPLECALELGVREDVLGAFQIKNKNPARLGRNTYLGGRHGAVPRLRTRIVPLPLPTGSGASASP</sequence>
<feature type="region of interest" description="Disordered" evidence="1">
    <location>
        <begin position="1"/>
        <end position="24"/>
    </location>
</feature>
<accession>A0A085WS81</accession>
<dbReference type="PANTHER" id="PTHR35564:SF3">
    <property type="entry name" value="TYPE VI SECRETION SYSTEM BASEPLATE SUBUNIT TSSG"/>
    <property type="match status" value="1"/>
</dbReference>
<dbReference type="STRING" id="394096.DB31_5586"/>
<evidence type="ECO:0000313" key="2">
    <source>
        <dbReference type="EMBL" id="KFE70544.1"/>
    </source>
</evidence>
<dbReference type="PANTHER" id="PTHR35564">
    <property type="match status" value="1"/>
</dbReference>
<evidence type="ECO:0000313" key="3">
    <source>
        <dbReference type="Proteomes" id="UP000028725"/>
    </source>
</evidence>
<gene>
    <name evidence="2" type="ORF">DB31_5586</name>
</gene>
<comment type="caution">
    <text evidence="2">The sequence shown here is derived from an EMBL/GenBank/DDBJ whole genome shotgun (WGS) entry which is preliminary data.</text>
</comment>
<evidence type="ECO:0000256" key="1">
    <source>
        <dbReference type="SAM" id="MobiDB-lite"/>
    </source>
</evidence>
<proteinExistence type="predicted"/>
<reference evidence="2 3" key="1">
    <citation type="submission" date="2014-04" db="EMBL/GenBank/DDBJ databases">
        <title>Genome assembly of Hyalangium minutum DSM 14724.</title>
        <authorList>
            <person name="Sharma G."/>
            <person name="Subramanian S."/>
        </authorList>
    </citation>
    <scope>NUCLEOTIDE SEQUENCE [LARGE SCALE GENOMIC DNA]</scope>
    <source>
        <strain evidence="2 3">DSM 14724</strain>
    </source>
</reference>
<dbReference type="Pfam" id="PF06996">
    <property type="entry name" value="T6SS_TssG"/>
    <property type="match status" value="1"/>
</dbReference>